<dbReference type="CDD" id="cd06223">
    <property type="entry name" value="PRTases_typeI"/>
    <property type="match status" value="1"/>
</dbReference>
<comment type="caution">
    <text evidence="18">The sequence shown here is derived from an EMBL/GenBank/DDBJ whole genome shotgun (WGS) entry which is preliminary data.</text>
</comment>
<dbReference type="GO" id="GO:0006178">
    <property type="term" value="P:guanine salvage"/>
    <property type="evidence" value="ECO:0007669"/>
    <property type="project" value="TreeGrafter"/>
</dbReference>
<keyword evidence="12 16" id="KW-0547">Nucleotide-binding</keyword>
<evidence type="ECO:0000259" key="17">
    <source>
        <dbReference type="Pfam" id="PF00156"/>
    </source>
</evidence>
<dbReference type="GO" id="GO:0004422">
    <property type="term" value="F:hypoxanthine phosphoribosyltransferase activity"/>
    <property type="evidence" value="ECO:0007669"/>
    <property type="project" value="InterPro"/>
</dbReference>
<protein>
    <recommendedName>
        <fullName evidence="16">Hypoxanthine phosphoribosyltransferase</fullName>
        <ecNumber evidence="16">2.4.2.8</ecNumber>
    </recommendedName>
</protein>
<dbReference type="GO" id="GO:0000166">
    <property type="term" value="F:nucleotide binding"/>
    <property type="evidence" value="ECO:0007669"/>
    <property type="project" value="UniProtKB-KW"/>
</dbReference>
<evidence type="ECO:0000256" key="12">
    <source>
        <dbReference type="ARBA" id="ARBA00022741"/>
    </source>
</evidence>
<keyword evidence="7 16" id="KW-0963">Cytoplasm</keyword>
<comment type="pathway">
    <text evidence="5">Purine metabolism; GMP biosynthesis via salvage pathway; GMP from guanine: step 1/1.</text>
</comment>
<evidence type="ECO:0000256" key="15">
    <source>
        <dbReference type="ARBA" id="ARBA00049402"/>
    </source>
</evidence>
<comment type="catalytic activity">
    <reaction evidence="15">
        <text>IMP + diphosphate = hypoxanthine + 5-phospho-alpha-D-ribose 1-diphosphate</text>
        <dbReference type="Rhea" id="RHEA:17973"/>
        <dbReference type="ChEBI" id="CHEBI:17368"/>
        <dbReference type="ChEBI" id="CHEBI:33019"/>
        <dbReference type="ChEBI" id="CHEBI:58017"/>
        <dbReference type="ChEBI" id="CHEBI:58053"/>
        <dbReference type="EC" id="2.4.2.8"/>
    </reaction>
    <physiologicalReaction direction="right-to-left" evidence="15">
        <dbReference type="Rhea" id="RHEA:17975"/>
    </physiologicalReaction>
</comment>
<keyword evidence="10 16" id="KW-0479">Metal-binding</keyword>
<evidence type="ECO:0000256" key="16">
    <source>
        <dbReference type="RuleBase" id="RU364099"/>
    </source>
</evidence>
<evidence type="ECO:0000256" key="2">
    <source>
        <dbReference type="ARBA" id="ARBA00002049"/>
    </source>
</evidence>
<dbReference type="GO" id="GO:0052657">
    <property type="term" value="F:guanine phosphoribosyltransferase activity"/>
    <property type="evidence" value="ECO:0007669"/>
    <property type="project" value="UniProtKB-ARBA"/>
</dbReference>
<dbReference type="InterPro" id="IPR050408">
    <property type="entry name" value="HGPRT"/>
</dbReference>
<evidence type="ECO:0000313" key="19">
    <source>
        <dbReference type="Proteomes" id="UP000633365"/>
    </source>
</evidence>
<dbReference type="EC" id="2.4.2.8" evidence="16"/>
<dbReference type="GO" id="GO:0005829">
    <property type="term" value="C:cytosol"/>
    <property type="evidence" value="ECO:0007669"/>
    <property type="project" value="TreeGrafter"/>
</dbReference>
<dbReference type="InterPro" id="IPR005904">
    <property type="entry name" value="Hxn_phspho_trans"/>
</dbReference>
<dbReference type="FunFam" id="3.40.50.2020:FF:000006">
    <property type="entry name" value="Hypoxanthine phosphoribosyltransferase"/>
    <property type="match status" value="1"/>
</dbReference>
<dbReference type="NCBIfam" id="TIGR01203">
    <property type="entry name" value="HGPRTase"/>
    <property type="match status" value="1"/>
</dbReference>
<dbReference type="InterPro" id="IPR029057">
    <property type="entry name" value="PRTase-like"/>
</dbReference>
<gene>
    <name evidence="18" type="primary">hpt</name>
    <name evidence="18" type="ORF">JKK62_09375</name>
</gene>
<dbReference type="PANTHER" id="PTHR43340">
    <property type="entry name" value="HYPOXANTHINE-GUANINE PHOSPHORIBOSYLTRANSFERASE"/>
    <property type="match status" value="1"/>
</dbReference>
<proteinExistence type="inferred from homology"/>
<dbReference type="GO" id="GO:0046100">
    <property type="term" value="P:hypoxanthine metabolic process"/>
    <property type="evidence" value="ECO:0007669"/>
    <property type="project" value="TreeGrafter"/>
</dbReference>
<evidence type="ECO:0000256" key="13">
    <source>
        <dbReference type="ARBA" id="ARBA00022842"/>
    </source>
</evidence>
<evidence type="ECO:0000313" key="18">
    <source>
        <dbReference type="EMBL" id="MBK6088855.1"/>
    </source>
</evidence>
<evidence type="ECO:0000256" key="11">
    <source>
        <dbReference type="ARBA" id="ARBA00022726"/>
    </source>
</evidence>
<comment type="subcellular location">
    <subcellularLocation>
        <location evidence="3 16">Cytoplasm</location>
    </subcellularLocation>
</comment>
<comment type="similarity">
    <text evidence="6 16">Belongs to the purine/pyrimidine phosphoribosyltransferase family.</text>
</comment>
<keyword evidence="19" id="KW-1185">Reference proteome</keyword>
<evidence type="ECO:0000256" key="7">
    <source>
        <dbReference type="ARBA" id="ARBA00022490"/>
    </source>
</evidence>
<evidence type="ECO:0000256" key="14">
    <source>
        <dbReference type="ARBA" id="ARBA00048811"/>
    </source>
</evidence>
<evidence type="ECO:0000256" key="3">
    <source>
        <dbReference type="ARBA" id="ARBA00004496"/>
    </source>
</evidence>
<dbReference type="GO" id="GO:0006166">
    <property type="term" value="P:purine ribonucleoside salvage"/>
    <property type="evidence" value="ECO:0007669"/>
    <property type="project" value="UniProtKB-KW"/>
</dbReference>
<dbReference type="InterPro" id="IPR000836">
    <property type="entry name" value="PRTase_dom"/>
</dbReference>
<evidence type="ECO:0000256" key="4">
    <source>
        <dbReference type="ARBA" id="ARBA00004669"/>
    </source>
</evidence>
<organism evidence="18 19">
    <name type="scientific">Ruminococcus difficilis</name>
    <dbReference type="NCBI Taxonomy" id="2763069"/>
    <lineage>
        <taxon>Bacteria</taxon>
        <taxon>Bacillati</taxon>
        <taxon>Bacillota</taxon>
        <taxon>Clostridia</taxon>
        <taxon>Eubacteriales</taxon>
        <taxon>Oscillospiraceae</taxon>
        <taxon>Ruminococcus</taxon>
    </lineage>
</organism>
<comment type="catalytic activity">
    <reaction evidence="14">
        <text>GMP + diphosphate = guanine + 5-phospho-alpha-D-ribose 1-diphosphate</text>
        <dbReference type="Rhea" id="RHEA:25424"/>
        <dbReference type="ChEBI" id="CHEBI:16235"/>
        <dbReference type="ChEBI" id="CHEBI:33019"/>
        <dbReference type="ChEBI" id="CHEBI:58017"/>
        <dbReference type="ChEBI" id="CHEBI:58115"/>
        <dbReference type="EC" id="2.4.2.8"/>
    </reaction>
    <physiologicalReaction direction="right-to-left" evidence="14">
        <dbReference type="Rhea" id="RHEA:25426"/>
    </physiologicalReaction>
</comment>
<reference evidence="18" key="1">
    <citation type="submission" date="2021-01" db="EMBL/GenBank/DDBJ databases">
        <title>Genome public.</title>
        <authorList>
            <person name="Liu C."/>
            <person name="Sun Q."/>
        </authorList>
    </citation>
    <scope>NUCLEOTIDE SEQUENCE</scope>
    <source>
        <strain evidence="18">M6</strain>
    </source>
</reference>
<dbReference type="GO" id="GO:0032263">
    <property type="term" value="P:GMP salvage"/>
    <property type="evidence" value="ECO:0007669"/>
    <property type="project" value="TreeGrafter"/>
</dbReference>
<dbReference type="GO" id="GO:0000287">
    <property type="term" value="F:magnesium ion binding"/>
    <property type="evidence" value="ECO:0007669"/>
    <property type="project" value="TreeGrafter"/>
</dbReference>
<dbReference type="Proteomes" id="UP000633365">
    <property type="component" value="Unassembled WGS sequence"/>
</dbReference>
<sequence>MMLHKDVESVLLSQEKLEKIVKSLAKQIEKDYNDKEFMMVGLLKGSVAFMADLMKRVNLDFSIDFMVASSYGSGTESSGRVKIVSDLTLPVQGKDVLVVEDIIDSGNTLNFVMNYLMTKGANSVKVCTLCDKPSRRKVPLVPDYCGAEIPDEFIVGYGLDYAEKYRNLPYIGILKRSVYE</sequence>
<dbReference type="GO" id="GO:0032264">
    <property type="term" value="P:IMP salvage"/>
    <property type="evidence" value="ECO:0007669"/>
    <property type="project" value="TreeGrafter"/>
</dbReference>
<comment type="cofactor">
    <cofactor evidence="1 16">
        <name>Mg(2+)</name>
        <dbReference type="ChEBI" id="CHEBI:18420"/>
    </cofactor>
</comment>
<evidence type="ECO:0000256" key="5">
    <source>
        <dbReference type="ARBA" id="ARBA00004676"/>
    </source>
</evidence>
<comment type="function">
    <text evidence="2">Purine salvage pathway enzyme that catalyzes the transfer of the ribosyl-5-phosphate group from 5-phospho-alpha-D-ribose 1-diphosphate (PRPP) to the N9 position of the 6-oxopurines hypoxanthine and guanine to form the corresponding ribonucleotides IMP (inosine 5'-monophosphate) and GMP (guanosine 5'-monophosphate), with the release of PPi.</text>
</comment>
<keyword evidence="13 16" id="KW-0460">Magnesium</keyword>
<dbReference type="AlphaFoldDB" id="A0A934WS06"/>
<accession>A0A934WS06</accession>
<comment type="pathway">
    <text evidence="4 16">Purine metabolism; IMP biosynthesis via salvage pathway; IMP from hypoxanthine: step 1/1.</text>
</comment>
<dbReference type="PANTHER" id="PTHR43340:SF1">
    <property type="entry name" value="HYPOXANTHINE PHOSPHORIBOSYLTRANSFERASE"/>
    <property type="match status" value="1"/>
</dbReference>
<dbReference type="EMBL" id="JAEQMG010000091">
    <property type="protein sequence ID" value="MBK6088855.1"/>
    <property type="molecule type" value="Genomic_DNA"/>
</dbReference>
<name>A0A934WS06_9FIRM</name>
<keyword evidence="9 16" id="KW-0808">Transferase</keyword>
<dbReference type="SUPFAM" id="SSF53271">
    <property type="entry name" value="PRTase-like"/>
    <property type="match status" value="1"/>
</dbReference>
<keyword evidence="8 16" id="KW-0328">Glycosyltransferase</keyword>
<evidence type="ECO:0000256" key="9">
    <source>
        <dbReference type="ARBA" id="ARBA00022679"/>
    </source>
</evidence>
<keyword evidence="11 16" id="KW-0660">Purine salvage</keyword>
<evidence type="ECO:0000256" key="6">
    <source>
        <dbReference type="ARBA" id="ARBA00008391"/>
    </source>
</evidence>
<dbReference type="RefSeq" id="WP_201427674.1">
    <property type="nucleotide sequence ID" value="NZ_JAEQMG010000091.1"/>
</dbReference>
<evidence type="ECO:0000256" key="8">
    <source>
        <dbReference type="ARBA" id="ARBA00022676"/>
    </source>
</evidence>
<evidence type="ECO:0000256" key="10">
    <source>
        <dbReference type="ARBA" id="ARBA00022723"/>
    </source>
</evidence>
<feature type="domain" description="Phosphoribosyltransferase" evidence="17">
    <location>
        <begin position="11"/>
        <end position="161"/>
    </location>
</feature>
<dbReference type="Gene3D" id="3.40.50.2020">
    <property type="match status" value="1"/>
</dbReference>
<dbReference type="Pfam" id="PF00156">
    <property type="entry name" value="Pribosyltran"/>
    <property type="match status" value="1"/>
</dbReference>
<evidence type="ECO:0000256" key="1">
    <source>
        <dbReference type="ARBA" id="ARBA00001946"/>
    </source>
</evidence>